<evidence type="ECO:0000313" key="3">
    <source>
        <dbReference type="Proteomes" id="UP001193081"/>
    </source>
</evidence>
<sequence>MRPFDTNRIQAQCAALPASAPRRCRARGPPALIVQQPPVVRLRHGGEVDEVTVADVDGGQPIFRGGLGKRGQGIPELAGGVREAQRGGGTPEQGAHMVRSTGPGLLDQVVPQGRLLDQGEGGQRVEQIDGHGTLRRIEMQRPADHGGVGETVGTTGRRGRRGPERIRWPCKKRGAGAVWRCRAATLKRR</sequence>
<gene>
    <name evidence="2" type="ORF">EYB53_019675</name>
</gene>
<evidence type="ECO:0000313" key="2">
    <source>
        <dbReference type="EMBL" id="MBP1467946.1"/>
    </source>
</evidence>
<reference evidence="2 3" key="1">
    <citation type="submission" date="2021-03" db="EMBL/GenBank/DDBJ databases">
        <authorList>
            <person name="Grouzdev D.S."/>
        </authorList>
    </citation>
    <scope>NUCLEOTIDE SEQUENCE [LARGE SCALE GENOMIC DNA]</scope>
    <source>
        <strain evidence="2 3">M50-1</strain>
    </source>
</reference>
<protein>
    <submittedName>
        <fullName evidence="2">Uncharacterized protein</fullName>
    </submittedName>
</protein>
<keyword evidence="3" id="KW-1185">Reference proteome</keyword>
<dbReference type="EMBL" id="SIJK02000049">
    <property type="protein sequence ID" value="MBP1467946.1"/>
    <property type="molecule type" value="Genomic_DNA"/>
</dbReference>
<proteinExistence type="predicted"/>
<dbReference type="Proteomes" id="UP001193081">
    <property type="component" value="Unassembled WGS sequence"/>
</dbReference>
<comment type="caution">
    <text evidence="2">The sequence shown here is derived from an EMBL/GenBank/DDBJ whole genome shotgun (WGS) entry which is preliminary data.</text>
</comment>
<feature type="region of interest" description="Disordered" evidence="1">
    <location>
        <begin position="144"/>
        <end position="164"/>
    </location>
</feature>
<name>A0ABS4DES0_9CHLR</name>
<evidence type="ECO:0000256" key="1">
    <source>
        <dbReference type="SAM" id="MobiDB-lite"/>
    </source>
</evidence>
<accession>A0ABS4DES0</accession>
<dbReference type="RefSeq" id="WP_135480194.1">
    <property type="nucleotide sequence ID" value="NZ_SIJK02000049.1"/>
</dbReference>
<organism evidence="2 3">
    <name type="scientific">Candidatus Chloroploca mongolica</name>
    <dbReference type="NCBI Taxonomy" id="2528176"/>
    <lineage>
        <taxon>Bacteria</taxon>
        <taxon>Bacillati</taxon>
        <taxon>Chloroflexota</taxon>
        <taxon>Chloroflexia</taxon>
        <taxon>Chloroflexales</taxon>
        <taxon>Chloroflexineae</taxon>
        <taxon>Oscillochloridaceae</taxon>
        <taxon>Candidatus Chloroploca</taxon>
    </lineage>
</organism>